<protein>
    <recommendedName>
        <fullName evidence="2">Tyrosine specific protein phosphatases domain-containing protein</fullName>
    </recommendedName>
</protein>
<dbReference type="InterPro" id="IPR052732">
    <property type="entry name" value="Cell-binding_unc_protein"/>
</dbReference>
<feature type="domain" description="Tyrosine specific protein phosphatases" evidence="2">
    <location>
        <begin position="366"/>
        <end position="439"/>
    </location>
</feature>
<dbReference type="CDD" id="cd14504">
    <property type="entry name" value="DUSP23"/>
    <property type="match status" value="1"/>
</dbReference>
<evidence type="ECO:0000313" key="4">
    <source>
        <dbReference type="Proteomes" id="UP000318582"/>
    </source>
</evidence>
<reference evidence="3 4" key="1">
    <citation type="journal article" date="2019" name="Sci. Rep.">
        <title>Comparative genomics of chytrid fungi reveal insights into the obligate biotrophic and pathogenic lifestyle of Synchytrium endobioticum.</title>
        <authorList>
            <person name="van de Vossenberg B.T.L.H."/>
            <person name="Warris S."/>
            <person name="Nguyen H.D.T."/>
            <person name="van Gent-Pelzer M.P.E."/>
            <person name="Joly D.L."/>
            <person name="van de Geest H.C."/>
            <person name="Bonants P.J.M."/>
            <person name="Smith D.S."/>
            <person name="Levesque C.A."/>
            <person name="van der Lee T.A.J."/>
        </authorList>
    </citation>
    <scope>NUCLEOTIDE SEQUENCE [LARGE SCALE GENOMIC DNA]</scope>
    <source>
        <strain evidence="3 4">CBS 809.83</strain>
    </source>
</reference>
<dbReference type="Pfam" id="PF09414">
    <property type="entry name" value="RNA_ligase"/>
    <property type="match status" value="1"/>
</dbReference>
<dbReference type="InterPro" id="IPR029021">
    <property type="entry name" value="Prot-tyrosine_phosphatase-like"/>
</dbReference>
<dbReference type="SUPFAM" id="SSF52540">
    <property type="entry name" value="P-loop containing nucleoside triphosphate hydrolases"/>
    <property type="match status" value="1"/>
</dbReference>
<organism evidence="3 4">
    <name type="scientific">Powellomyces hirtus</name>
    <dbReference type="NCBI Taxonomy" id="109895"/>
    <lineage>
        <taxon>Eukaryota</taxon>
        <taxon>Fungi</taxon>
        <taxon>Fungi incertae sedis</taxon>
        <taxon>Chytridiomycota</taxon>
        <taxon>Chytridiomycota incertae sedis</taxon>
        <taxon>Chytridiomycetes</taxon>
        <taxon>Spizellomycetales</taxon>
        <taxon>Powellomycetaceae</taxon>
        <taxon>Powellomyces</taxon>
    </lineage>
</organism>
<dbReference type="AlphaFoldDB" id="A0A507E0E4"/>
<dbReference type="InterPro" id="IPR027417">
    <property type="entry name" value="P-loop_NTPase"/>
</dbReference>
<dbReference type="InterPro" id="IPR000387">
    <property type="entry name" value="Tyr_Pase_dom"/>
</dbReference>
<keyword evidence="1" id="KW-0378">Hydrolase</keyword>
<dbReference type="Pfam" id="PF13671">
    <property type="entry name" value="AAA_33"/>
    <property type="match status" value="1"/>
</dbReference>
<dbReference type="GO" id="GO:0016791">
    <property type="term" value="F:phosphatase activity"/>
    <property type="evidence" value="ECO:0007669"/>
    <property type="project" value="UniProtKB-ARBA"/>
</dbReference>
<dbReference type="Pfam" id="PF22784">
    <property type="entry name" value="PTP-SAK"/>
    <property type="match status" value="1"/>
</dbReference>
<evidence type="ECO:0000259" key="2">
    <source>
        <dbReference type="PROSITE" id="PS50056"/>
    </source>
</evidence>
<evidence type="ECO:0000313" key="3">
    <source>
        <dbReference type="EMBL" id="TPX57211.1"/>
    </source>
</evidence>
<gene>
    <name evidence="3" type="ORF">PhCBS80983_g03979</name>
</gene>
<dbReference type="PANTHER" id="PTHR43883">
    <property type="entry name" value="SLR0207 PROTEIN"/>
    <property type="match status" value="1"/>
</dbReference>
<sequence>MHLSQSRGYICVVCDTLTSKAHETPISVRKQDGYFHITLITKDELSQISQSQRDTILAQAVHSSDIIDLGVGRNAQGTVFFNVIVWSKGNEIRRSVDLPTKDFHMTLSETDDHNLCKDLTAIPESVLCNGLTERDFDTAFLYYVQNHRNDAADRLASRYRTLYPTHSIAHIRYADTLSRAGQHKHALLAYAHAAGRLSDSSKMYEYAIRRICKTARFTEFTPAYTEFEISQAETAVADGFLEYLHAFTPAVQRDVRERFAEEMELDLPFAMPSREKMYLCAREQQTMQTHRLPRFFRWLVPHKLAVMSTPRNEVDIDNLLTFCKITLVVTLTQETPLPKEWFAGKRVSNLFMPIANYHAPTLAQVDHFIKRVLDLPDCEAALVHCGGGKGRAGTFAACYLAKCGFTNAALPNPTRSSDEIIRLLRHMRPGSIETAEQERFVSSYVSHIWKSIASHDTTILEPTDHALHINGPFPQSTRTIILCGLPGSGKSTFATRLCERGEFMLISQDDIGKDASLNALGTAAKTKTRFVLDRCNATIAARKDILKMAFEPTDALCVYFDYDSALCIQRADSRNDHPTVRQGNATRIVEAFQRQFTAPTRDEGFACIVTVRSFLAAETLLSRLGTDAVPRFIPSAKSPVPPIAKSIRIHKFPRTRHLLNLGAATRDDLVLSHADVAGFLNTADGSNLAFEEKVDGANLGISIDAGDFTFKVQNRSHYVSSKSHAQFKKLDKWLEDHSPDLRSVLIPGHTILFGEWLYATHSIPYQCLPDTFLIFDLYDVPNDRFFSRASLAEKLAPTSLQQVPPIDIPTSSSSGIINTAMLKAVATTTQSKFYDGIIEGVYIRRERDGWLIDRAKIVRNDFIAGNEHWNRGGVQPNGIIPRMLEPE</sequence>
<dbReference type="SUPFAM" id="SSF52799">
    <property type="entry name" value="(Phosphotyrosine protein) phosphatases II"/>
    <property type="match status" value="1"/>
</dbReference>
<proteinExistence type="predicted"/>
<dbReference type="InterPro" id="IPR021122">
    <property type="entry name" value="RNA_ligase_dom_REL/Rnl2"/>
</dbReference>
<dbReference type="Gene3D" id="3.40.50.300">
    <property type="entry name" value="P-loop containing nucleotide triphosphate hydrolases"/>
    <property type="match status" value="1"/>
</dbReference>
<dbReference type="EMBL" id="QEAQ01000056">
    <property type="protein sequence ID" value="TPX57211.1"/>
    <property type="molecule type" value="Genomic_DNA"/>
</dbReference>
<dbReference type="InterPro" id="IPR003595">
    <property type="entry name" value="Tyr_Pase_cat"/>
</dbReference>
<dbReference type="Gene3D" id="3.30.470.30">
    <property type="entry name" value="DNA ligase/mRNA capping enzyme"/>
    <property type="match status" value="1"/>
</dbReference>
<dbReference type="Pfam" id="PF22547">
    <property type="entry name" value="2H-SAK"/>
    <property type="match status" value="1"/>
</dbReference>
<dbReference type="SMART" id="SM00404">
    <property type="entry name" value="PTPc_motif"/>
    <property type="match status" value="1"/>
</dbReference>
<dbReference type="InterPro" id="IPR054498">
    <property type="entry name" value="2H-SAK"/>
</dbReference>
<dbReference type="SUPFAM" id="SSF56091">
    <property type="entry name" value="DNA ligase/mRNA capping enzyme, catalytic domain"/>
    <property type="match status" value="1"/>
</dbReference>
<comment type="caution">
    <text evidence="3">The sequence shown here is derived from an EMBL/GenBank/DDBJ whole genome shotgun (WGS) entry which is preliminary data.</text>
</comment>
<evidence type="ECO:0000256" key="1">
    <source>
        <dbReference type="ARBA" id="ARBA00022801"/>
    </source>
</evidence>
<dbReference type="STRING" id="109895.A0A507E0E4"/>
<dbReference type="Gene3D" id="3.90.190.10">
    <property type="entry name" value="Protein tyrosine phosphatase superfamily"/>
    <property type="match status" value="1"/>
</dbReference>
<dbReference type="PANTHER" id="PTHR43883:SF1">
    <property type="entry name" value="GLUCONOKINASE"/>
    <property type="match status" value="1"/>
</dbReference>
<name>A0A507E0E4_9FUNG</name>
<dbReference type="PROSITE" id="PS50056">
    <property type="entry name" value="TYR_PHOSPHATASE_2"/>
    <property type="match status" value="1"/>
</dbReference>
<keyword evidence="4" id="KW-1185">Reference proteome</keyword>
<dbReference type="Proteomes" id="UP000318582">
    <property type="component" value="Unassembled WGS sequence"/>
</dbReference>
<dbReference type="InterPro" id="IPR057023">
    <property type="entry name" value="PTP-SAK"/>
</dbReference>
<accession>A0A507E0E4</accession>